<dbReference type="EMBL" id="JADCNM010000006">
    <property type="protein sequence ID" value="KAG0478262.1"/>
    <property type="molecule type" value="Genomic_DNA"/>
</dbReference>
<dbReference type="InterPro" id="IPR025846">
    <property type="entry name" value="TBL_N"/>
</dbReference>
<keyword evidence="6" id="KW-0333">Golgi apparatus</keyword>
<proteinExistence type="inferred from homology"/>
<comment type="subcellular location">
    <subcellularLocation>
        <location evidence="1">Golgi apparatus membrane</location>
        <topology evidence="1">Single-pass type II membrane protein</topology>
    </subcellularLocation>
</comment>
<dbReference type="GO" id="GO:1990538">
    <property type="term" value="F:xylan O-acetyltransferase activity"/>
    <property type="evidence" value="ECO:0007669"/>
    <property type="project" value="UniProtKB-ARBA"/>
</dbReference>
<keyword evidence="4" id="KW-0735">Signal-anchor</keyword>
<evidence type="ECO:0000256" key="6">
    <source>
        <dbReference type="ARBA" id="ARBA00023034"/>
    </source>
</evidence>
<dbReference type="PANTHER" id="PTHR32285">
    <property type="entry name" value="PROTEIN TRICHOME BIREFRINGENCE-LIKE 9-RELATED"/>
    <property type="match status" value="1"/>
</dbReference>
<evidence type="ECO:0000256" key="1">
    <source>
        <dbReference type="ARBA" id="ARBA00004323"/>
    </source>
</evidence>
<reference evidence="10 11" key="1">
    <citation type="journal article" date="2020" name="Nat. Food">
        <title>A phased Vanilla planifolia genome enables genetic improvement of flavour and production.</title>
        <authorList>
            <person name="Hasing T."/>
            <person name="Tang H."/>
            <person name="Brym M."/>
            <person name="Khazi F."/>
            <person name="Huang T."/>
            <person name="Chambers A.H."/>
        </authorList>
    </citation>
    <scope>NUCLEOTIDE SEQUENCE [LARGE SCALE GENOMIC DNA]</scope>
    <source>
        <tissue evidence="10">Leaf</tissue>
    </source>
</reference>
<evidence type="ECO:0008006" key="12">
    <source>
        <dbReference type="Google" id="ProtNLM"/>
    </source>
</evidence>
<keyword evidence="3" id="KW-0812">Transmembrane</keyword>
<evidence type="ECO:0000313" key="11">
    <source>
        <dbReference type="Proteomes" id="UP000639772"/>
    </source>
</evidence>
<dbReference type="OrthoDB" id="630188at2759"/>
<comment type="caution">
    <text evidence="10">The sequence shown here is derived from an EMBL/GenBank/DDBJ whole genome shotgun (WGS) entry which is preliminary data.</text>
</comment>
<dbReference type="InterPro" id="IPR029962">
    <property type="entry name" value="TBL"/>
</dbReference>
<evidence type="ECO:0000259" key="8">
    <source>
        <dbReference type="Pfam" id="PF13839"/>
    </source>
</evidence>
<evidence type="ECO:0000256" key="5">
    <source>
        <dbReference type="ARBA" id="ARBA00022989"/>
    </source>
</evidence>
<evidence type="ECO:0000313" key="10">
    <source>
        <dbReference type="EMBL" id="KAG0478262.1"/>
    </source>
</evidence>
<dbReference type="Proteomes" id="UP000639772">
    <property type="component" value="Chromosome 6"/>
</dbReference>
<evidence type="ECO:0000256" key="2">
    <source>
        <dbReference type="ARBA" id="ARBA00007727"/>
    </source>
</evidence>
<dbReference type="InterPro" id="IPR026057">
    <property type="entry name" value="TBL_C"/>
</dbReference>
<feature type="domain" description="Trichome birefringence-like C-terminal" evidence="8">
    <location>
        <begin position="321"/>
        <end position="602"/>
    </location>
</feature>
<feature type="domain" description="Trichome birefringence-like N-terminal" evidence="9">
    <location>
        <begin position="267"/>
        <end position="320"/>
    </location>
</feature>
<organism evidence="10 11">
    <name type="scientific">Vanilla planifolia</name>
    <name type="common">Vanilla</name>
    <dbReference type="NCBI Taxonomy" id="51239"/>
    <lineage>
        <taxon>Eukaryota</taxon>
        <taxon>Viridiplantae</taxon>
        <taxon>Streptophyta</taxon>
        <taxon>Embryophyta</taxon>
        <taxon>Tracheophyta</taxon>
        <taxon>Spermatophyta</taxon>
        <taxon>Magnoliopsida</taxon>
        <taxon>Liliopsida</taxon>
        <taxon>Asparagales</taxon>
        <taxon>Orchidaceae</taxon>
        <taxon>Vanilloideae</taxon>
        <taxon>Vanilleae</taxon>
        <taxon>Vanilla</taxon>
    </lineage>
</organism>
<dbReference type="Pfam" id="PF14416">
    <property type="entry name" value="PMR5N"/>
    <property type="match status" value="1"/>
</dbReference>
<protein>
    <recommendedName>
        <fullName evidence="12">Trichome birefringence-like N-terminal domain-containing protein</fullName>
    </recommendedName>
</protein>
<accession>A0A835R131</accession>
<keyword evidence="5" id="KW-1133">Transmembrane helix</keyword>
<dbReference type="AlphaFoldDB" id="A0A835R131"/>
<evidence type="ECO:0000256" key="4">
    <source>
        <dbReference type="ARBA" id="ARBA00022968"/>
    </source>
</evidence>
<evidence type="ECO:0000256" key="3">
    <source>
        <dbReference type="ARBA" id="ARBA00022692"/>
    </source>
</evidence>
<sequence length="614" mass="69382">MLFAISLNLPRVTMDIWKPLFVDHFLAGISTKWRVLSSFALGIASSLFLVSLLASINGQGTAPSSSASIFSWLLHASGRFPLGIPNDSNFASHVGGNSSSLSLAYISDFNSSIASNGELSSSEKANGSLHGLAFESNVFDSDAVSESTHHWNRDNSTSSGVLEVKKPLFQNSRASKLPIEAEESITGNFTSRDKYATESQNVTVDIMLDKRNRLGVGQDNVTNLINYDSLGKNESRESKAGKSMQKPLSNDSHVHSFATKEIGAVNKKCDLFDGKWVRDSTKPYYPQGSCPFIDIDFDCYKNGRPDDEFLRWRWQPNGCNIPRLNATDFLVRLMGKRIVFVGDSLNRNMWESLVCILQQSIKNKSRVYEVSGRKQFKMPGYYSFHFKDYNCSVDFVRSPFLVKELSLKNVNGSEDERLRLDLLDETKSAYHQADIVVFNTGHWWTHEKTSSGIDYYQVGNHVYPVLAVMEAYKKALTTWARWVDGNIDSRKTKVVFRGYSLTHFRGGQWNSGGQCHNETEPIYNDNFLTKYPLKMTALEGVLQQMKTPVLYLNISRLTDYRKDGHPSIYRTNYKEHSATEKTQDCSHWCLPGIPDTWNELLYVSLVTDDKESRT</sequence>
<dbReference type="Pfam" id="PF13839">
    <property type="entry name" value="PC-Esterase"/>
    <property type="match status" value="1"/>
</dbReference>
<gene>
    <name evidence="10" type="ORF">HPP92_012981</name>
</gene>
<keyword evidence="7" id="KW-0472">Membrane</keyword>
<dbReference type="PANTHER" id="PTHR32285:SF208">
    <property type="entry name" value="PROTEIN TRICHOME BIREFRINGENCE-LIKE 2"/>
    <property type="match status" value="1"/>
</dbReference>
<dbReference type="GO" id="GO:0000139">
    <property type="term" value="C:Golgi membrane"/>
    <property type="evidence" value="ECO:0007669"/>
    <property type="project" value="UniProtKB-SubCell"/>
</dbReference>
<comment type="similarity">
    <text evidence="2">Belongs to the PC-esterase family. TBL subfamily.</text>
</comment>
<name>A0A835R131_VANPL</name>
<evidence type="ECO:0000259" key="9">
    <source>
        <dbReference type="Pfam" id="PF14416"/>
    </source>
</evidence>
<evidence type="ECO:0000256" key="7">
    <source>
        <dbReference type="ARBA" id="ARBA00023136"/>
    </source>
</evidence>